<evidence type="ECO:0000256" key="5">
    <source>
        <dbReference type="SAM" id="MobiDB-lite"/>
    </source>
</evidence>
<dbReference type="InterPro" id="IPR057989">
    <property type="entry name" value="TPR_RPAP1/MINIYO-like"/>
</dbReference>
<feature type="compositionally biased region" description="Low complexity" evidence="5">
    <location>
        <begin position="17"/>
        <end position="28"/>
    </location>
</feature>
<evidence type="ECO:0000256" key="2">
    <source>
        <dbReference type="ARBA" id="ARBA00009953"/>
    </source>
</evidence>
<feature type="region of interest" description="Disordered" evidence="5">
    <location>
        <begin position="211"/>
        <end position="270"/>
    </location>
</feature>
<dbReference type="PANTHER" id="PTHR21483:SF18">
    <property type="entry name" value="RNA POLYMERASE II-ASSOCIATED PROTEIN 1"/>
    <property type="match status" value="1"/>
</dbReference>
<feature type="compositionally biased region" description="Basic and acidic residues" evidence="5">
    <location>
        <begin position="87"/>
        <end position="99"/>
    </location>
</feature>
<evidence type="ECO:0000256" key="4">
    <source>
        <dbReference type="ARBA" id="ARBA00023242"/>
    </source>
</evidence>
<dbReference type="InterPro" id="IPR013930">
    <property type="entry name" value="RPAP1_N"/>
</dbReference>
<evidence type="ECO:0000259" key="7">
    <source>
        <dbReference type="Pfam" id="PF08621"/>
    </source>
</evidence>
<evidence type="ECO:0000313" key="9">
    <source>
        <dbReference type="EMBL" id="KAF9478218.1"/>
    </source>
</evidence>
<feature type="domain" description="RPAP1 C-terminal" evidence="6">
    <location>
        <begin position="306"/>
        <end position="371"/>
    </location>
</feature>
<keyword evidence="3" id="KW-0804">Transcription</keyword>
<sequence length="1263" mass="141016">MERKTPVIGSIVERKPPSSFTPPKSFSSGKTGFPTVQHRSKSAFARNREDLRKTRFVRPKDVPPVYPSSKHASPPPPSLPVDEADDWREQISKENEERVASMTEEEREQERREILERFGANVGNLLRRARIAREKQREGKDMPGPMSIDPQIIQSSEDEVPLTSEKRETNHERVVSPPPSALASAIPSRSSSRADRRLRFAELEPQDVYVYDNAPSPKKRRALALPPPDPNDADTVSLGQWHGKMASPSAVESLPSTPREEESSEPEEGSAEYIRQHFFPFAPKDDPSLAWMSTDLNLSDSSSSALRFDLHGNPIPSSLALSLPTHLGLHHHAEGTHAGYTLDDIFLLTRSTVPAQRAMMLGILVRIAQRLGRVKKGIVEKLEEYVGREEELRKRILAAGVEAMSDKGNIGPLAIEIVWECIVGWDPDFVEVEGVELDSPSDSAINTLPLEFILPQINVILKQGAVPPESCNQLLSVLHRLAQQSNSIAGKIVSTVDLLSTVLQFFLLTPVPNEETSPLPNPLALRLFYTLAQSSRANAQAIDKFADSFLRFVTFSPFSSPYPPALATNLLVATLRVYRVLATYGLYAHIAGTVQEQLSDVERYAVSEACHSPSLVIAWSNLVETWTVCAIDPHQTTPPHDILWTQITSWAWYEGMSDLQSHLDVAEKDWAQWAASWKVQAAWLEGCRINGVKGGEAERVEFIEGVRIGFENGTESKVVASVMKVFQNELEQQKDGDTEHLKRLATYADPLSSVIRLWLACLNPHTEGAPTSPPFLLPFSQISELARNLLINGPLWSMMTSLNKPTGCLFVRQLSRLLSFYLRLSKRLPDVSQNLWIAQAFSILLWLVPGDESAAQEIVQGVTELINPEWTSARNIMVPTTIWHSGGMEILKPFYSNIIRPQQDVIISPLTITSQSIKASTTDRLPSATGLPESGLPLRQDWTLAPLDHLLRSGDSAVFKKLPISWDASETDVARISLLLTRIAQEALFSFSMSAFALTREGAVLGCMKIFMLEHDQPHTDSAGEVFRDDVVLRLMTDVLHPYEYGVVSHQTSLEEDIEKAATKFLGPSVPFFQFYTDFVALYDAISFSHPLFGRLLLPPISMRYALDYRKHLWSDFNHVIRTIRVAPDHVISADIREYLYPLETDSQIIASYLSSLLKGNIHDFVKLIAIHHIASNIWPDLQGWESRNEERANALLKAVITQGSVHVVREIVQYCQVTIGKPLVPPTCFISLSAHARTQRLDFVFCVGGQSMVDRLRGLLEG</sequence>
<reference evidence="9" key="1">
    <citation type="submission" date="2020-11" db="EMBL/GenBank/DDBJ databases">
        <authorList>
            <consortium name="DOE Joint Genome Institute"/>
            <person name="Ahrendt S."/>
            <person name="Riley R."/>
            <person name="Andreopoulos W."/>
            <person name="Labutti K."/>
            <person name="Pangilinan J."/>
            <person name="Ruiz-Duenas F.J."/>
            <person name="Barrasa J.M."/>
            <person name="Sanchez-Garcia M."/>
            <person name="Camarero S."/>
            <person name="Miyauchi S."/>
            <person name="Serrano A."/>
            <person name="Linde D."/>
            <person name="Babiker R."/>
            <person name="Drula E."/>
            <person name="Ayuso-Fernandez I."/>
            <person name="Pacheco R."/>
            <person name="Padilla G."/>
            <person name="Ferreira P."/>
            <person name="Barriuso J."/>
            <person name="Kellner H."/>
            <person name="Castanera R."/>
            <person name="Alfaro M."/>
            <person name="Ramirez L."/>
            <person name="Pisabarro A.G."/>
            <person name="Kuo A."/>
            <person name="Tritt A."/>
            <person name="Lipzen A."/>
            <person name="He G."/>
            <person name="Yan M."/>
            <person name="Ng V."/>
            <person name="Cullen D."/>
            <person name="Martin F."/>
            <person name="Rosso M.-N."/>
            <person name="Henrissat B."/>
            <person name="Hibbett D."/>
            <person name="Martinez A.T."/>
            <person name="Grigoriev I.V."/>
        </authorList>
    </citation>
    <scope>NUCLEOTIDE SEQUENCE</scope>
    <source>
        <strain evidence="9">CIRM-BRFM 674</strain>
    </source>
</reference>
<feature type="compositionally biased region" description="Low complexity" evidence="5">
    <location>
        <begin position="181"/>
        <end position="191"/>
    </location>
</feature>
<dbReference type="AlphaFoldDB" id="A0A9P5YYR2"/>
<feature type="compositionally biased region" description="Basic and acidic residues" evidence="5">
    <location>
        <begin position="132"/>
        <end position="141"/>
    </location>
</feature>
<evidence type="ECO:0000259" key="6">
    <source>
        <dbReference type="Pfam" id="PF08620"/>
    </source>
</evidence>
<name>A0A9P5YYR2_9AGAR</name>
<protein>
    <recommendedName>
        <fullName evidence="11">RNA polymerase II-associated protein 1 C-terminal domain-containing protein</fullName>
    </recommendedName>
</protein>
<dbReference type="InterPro" id="IPR013929">
    <property type="entry name" value="RPAP1_C"/>
</dbReference>
<accession>A0A9P5YYR2</accession>
<feature type="region of interest" description="Disordered" evidence="5">
    <location>
        <begin position="132"/>
        <end position="199"/>
    </location>
</feature>
<dbReference type="Proteomes" id="UP000807469">
    <property type="component" value="Unassembled WGS sequence"/>
</dbReference>
<dbReference type="Pfam" id="PF08621">
    <property type="entry name" value="RPAP1_N"/>
    <property type="match status" value="1"/>
</dbReference>
<dbReference type="InterPro" id="IPR039913">
    <property type="entry name" value="RPAP1/Rba50"/>
</dbReference>
<feature type="compositionally biased region" description="Basic and acidic residues" evidence="5">
    <location>
        <begin position="164"/>
        <end position="174"/>
    </location>
</feature>
<evidence type="ECO:0000256" key="3">
    <source>
        <dbReference type="ARBA" id="ARBA00023163"/>
    </source>
</evidence>
<dbReference type="GO" id="GO:0006366">
    <property type="term" value="P:transcription by RNA polymerase II"/>
    <property type="evidence" value="ECO:0007669"/>
    <property type="project" value="InterPro"/>
</dbReference>
<organism evidence="9 10">
    <name type="scientific">Pholiota conissans</name>
    <dbReference type="NCBI Taxonomy" id="109636"/>
    <lineage>
        <taxon>Eukaryota</taxon>
        <taxon>Fungi</taxon>
        <taxon>Dikarya</taxon>
        <taxon>Basidiomycota</taxon>
        <taxon>Agaricomycotina</taxon>
        <taxon>Agaricomycetes</taxon>
        <taxon>Agaricomycetidae</taxon>
        <taxon>Agaricales</taxon>
        <taxon>Agaricineae</taxon>
        <taxon>Strophariaceae</taxon>
        <taxon>Pholiota</taxon>
    </lineage>
</organism>
<evidence type="ECO:0000259" key="8">
    <source>
        <dbReference type="Pfam" id="PF25766"/>
    </source>
</evidence>
<dbReference type="PANTHER" id="PTHR21483">
    <property type="entry name" value="RNA POLYMERASE II-ASSOCIATED PROTEIN 1"/>
    <property type="match status" value="1"/>
</dbReference>
<comment type="caution">
    <text evidence="9">The sequence shown here is derived from an EMBL/GenBank/DDBJ whole genome shotgun (WGS) entry which is preliminary data.</text>
</comment>
<feature type="compositionally biased region" description="Basic and acidic residues" evidence="5">
    <location>
        <begin position="46"/>
        <end position="61"/>
    </location>
</feature>
<dbReference type="OrthoDB" id="348201at2759"/>
<evidence type="ECO:0000313" key="10">
    <source>
        <dbReference type="Proteomes" id="UP000807469"/>
    </source>
</evidence>
<dbReference type="EMBL" id="MU155240">
    <property type="protein sequence ID" value="KAF9478218.1"/>
    <property type="molecule type" value="Genomic_DNA"/>
</dbReference>
<proteinExistence type="inferred from homology"/>
<evidence type="ECO:0008006" key="11">
    <source>
        <dbReference type="Google" id="ProtNLM"/>
    </source>
</evidence>
<comment type="similarity">
    <text evidence="2">Belongs to the RPAP1 family.</text>
</comment>
<keyword evidence="4" id="KW-0539">Nucleus</keyword>
<feature type="domain" description="RPAP1 N-terminal" evidence="7">
    <location>
        <begin position="89"/>
        <end position="130"/>
    </location>
</feature>
<comment type="subcellular location">
    <subcellularLocation>
        <location evidence="1">Nucleus</location>
    </subcellularLocation>
</comment>
<evidence type="ECO:0000256" key="1">
    <source>
        <dbReference type="ARBA" id="ARBA00004123"/>
    </source>
</evidence>
<keyword evidence="10" id="KW-1185">Reference proteome</keyword>
<dbReference type="Pfam" id="PF25766">
    <property type="entry name" value="TPR_RPAP1"/>
    <property type="match status" value="1"/>
</dbReference>
<gene>
    <name evidence="9" type="ORF">BDN70DRAFT_895913</name>
</gene>
<feature type="domain" description="RPAP1/MINIYO-like TPR repeats" evidence="8">
    <location>
        <begin position="1024"/>
        <end position="1176"/>
    </location>
</feature>
<feature type="region of interest" description="Disordered" evidence="5">
    <location>
        <begin position="1"/>
        <end position="111"/>
    </location>
</feature>
<dbReference type="Pfam" id="PF08620">
    <property type="entry name" value="RPAP1_C"/>
    <property type="match status" value="1"/>
</dbReference>